<keyword evidence="4" id="KW-0904">Protein phosphatase</keyword>
<evidence type="ECO:0000256" key="3">
    <source>
        <dbReference type="ARBA" id="ARBA00022801"/>
    </source>
</evidence>
<feature type="domain" description="Tyrosine specific protein phosphatases" evidence="6">
    <location>
        <begin position="14"/>
        <end position="80"/>
    </location>
</feature>
<dbReference type="PROSITE" id="PS50055">
    <property type="entry name" value="TYR_PHOSPHATASE_PTP"/>
    <property type="match status" value="1"/>
</dbReference>
<protein>
    <recommendedName>
        <fullName evidence="2">protein-tyrosine-phosphatase</fullName>
        <ecNumber evidence="2">3.1.3.48</ecNumber>
    </recommendedName>
</protein>
<dbReference type="EMBL" id="JARBDR010000640">
    <property type="protein sequence ID" value="KAJ8310249.1"/>
    <property type="molecule type" value="Genomic_DNA"/>
</dbReference>
<dbReference type="SMART" id="SM00404">
    <property type="entry name" value="PTPc_motif"/>
    <property type="match status" value="1"/>
</dbReference>
<evidence type="ECO:0000256" key="2">
    <source>
        <dbReference type="ARBA" id="ARBA00013064"/>
    </source>
</evidence>
<keyword evidence="8" id="KW-1185">Reference proteome</keyword>
<name>A0ABQ9EYL3_TEGGR</name>
<dbReference type="PRINTS" id="PR00700">
    <property type="entry name" value="PRTYPHPHTASE"/>
</dbReference>
<proteinExistence type="inferred from homology"/>
<dbReference type="Proteomes" id="UP001217089">
    <property type="component" value="Unassembled WGS sequence"/>
</dbReference>
<evidence type="ECO:0000256" key="4">
    <source>
        <dbReference type="ARBA" id="ARBA00022912"/>
    </source>
</evidence>
<evidence type="ECO:0000313" key="8">
    <source>
        <dbReference type="Proteomes" id="UP001217089"/>
    </source>
</evidence>
<dbReference type="CDD" id="cd00047">
    <property type="entry name" value="PTPc"/>
    <property type="match status" value="1"/>
</dbReference>
<dbReference type="Gene3D" id="3.90.190.10">
    <property type="entry name" value="Protein tyrosine phosphatase superfamily"/>
    <property type="match status" value="1"/>
</dbReference>
<evidence type="ECO:0000313" key="7">
    <source>
        <dbReference type="EMBL" id="KAJ8310249.1"/>
    </source>
</evidence>
<keyword evidence="3" id="KW-0378">Hydrolase</keyword>
<feature type="domain" description="Tyrosine-protein phosphatase" evidence="5">
    <location>
        <begin position="1"/>
        <end position="112"/>
    </location>
</feature>
<dbReference type="InterPro" id="IPR029021">
    <property type="entry name" value="Prot-tyrosine_phosphatase-like"/>
</dbReference>
<dbReference type="EC" id="3.1.3.48" evidence="2"/>
<reference evidence="7 8" key="1">
    <citation type="submission" date="2022-12" db="EMBL/GenBank/DDBJ databases">
        <title>Chromosome-level genome of Tegillarca granosa.</title>
        <authorList>
            <person name="Kim J."/>
        </authorList>
    </citation>
    <scope>NUCLEOTIDE SEQUENCE [LARGE SCALE GENOMIC DNA]</scope>
    <source>
        <strain evidence="7">Teg-2019</strain>
        <tissue evidence="7">Adductor muscle</tissue>
    </source>
</reference>
<accession>A0ABQ9EYL3</accession>
<comment type="similarity">
    <text evidence="1">Belongs to the protein-tyrosine phosphatase family.</text>
</comment>
<evidence type="ECO:0000256" key="1">
    <source>
        <dbReference type="ARBA" id="ARBA00009580"/>
    </source>
</evidence>
<dbReference type="PANTHER" id="PTHR19134">
    <property type="entry name" value="RECEPTOR-TYPE TYROSINE-PROTEIN PHOSPHATASE"/>
    <property type="match status" value="1"/>
</dbReference>
<dbReference type="PROSITE" id="PS00383">
    <property type="entry name" value="TYR_PHOSPHATASE_1"/>
    <property type="match status" value="1"/>
</dbReference>
<sequence length="153" mass="18000">MWPDHGTPDPVQLMLFHRKVKEVDTALTGPPVVHCAAGIGRTGTFIALDTLHDYGDKTGKIDVFEYVIKMRKDRMNMIQTLVFILISDRYRFQYGLQQREQYVVLHEALLESFQYTGRSLSRNRFLEVCNELNKTKPKNQMHVYREFQVNNYK</sequence>
<dbReference type="InterPro" id="IPR050348">
    <property type="entry name" value="Protein-Tyr_Phosphatase"/>
</dbReference>
<dbReference type="InterPro" id="IPR016130">
    <property type="entry name" value="Tyr_Pase_AS"/>
</dbReference>
<evidence type="ECO:0000259" key="6">
    <source>
        <dbReference type="PROSITE" id="PS50056"/>
    </source>
</evidence>
<dbReference type="Pfam" id="PF00102">
    <property type="entry name" value="Y_phosphatase"/>
    <property type="match status" value="1"/>
</dbReference>
<gene>
    <name evidence="7" type="ORF">KUTeg_012114</name>
</gene>
<dbReference type="PANTHER" id="PTHR19134:SF562">
    <property type="entry name" value="PROTEIN-TYROSINE-PHOSPHATASE"/>
    <property type="match status" value="1"/>
</dbReference>
<comment type="caution">
    <text evidence="7">The sequence shown here is derived from an EMBL/GenBank/DDBJ whole genome shotgun (WGS) entry which is preliminary data.</text>
</comment>
<dbReference type="PROSITE" id="PS50056">
    <property type="entry name" value="TYR_PHOSPHATASE_2"/>
    <property type="match status" value="1"/>
</dbReference>
<dbReference type="SUPFAM" id="SSF52799">
    <property type="entry name" value="(Phosphotyrosine protein) phosphatases II"/>
    <property type="match status" value="1"/>
</dbReference>
<evidence type="ECO:0000259" key="5">
    <source>
        <dbReference type="PROSITE" id="PS50055"/>
    </source>
</evidence>
<dbReference type="InterPro" id="IPR000242">
    <property type="entry name" value="PTP_cat"/>
</dbReference>
<organism evidence="7 8">
    <name type="scientific">Tegillarca granosa</name>
    <name type="common">Malaysian cockle</name>
    <name type="synonym">Anadara granosa</name>
    <dbReference type="NCBI Taxonomy" id="220873"/>
    <lineage>
        <taxon>Eukaryota</taxon>
        <taxon>Metazoa</taxon>
        <taxon>Spiralia</taxon>
        <taxon>Lophotrochozoa</taxon>
        <taxon>Mollusca</taxon>
        <taxon>Bivalvia</taxon>
        <taxon>Autobranchia</taxon>
        <taxon>Pteriomorphia</taxon>
        <taxon>Arcoida</taxon>
        <taxon>Arcoidea</taxon>
        <taxon>Arcidae</taxon>
        <taxon>Tegillarca</taxon>
    </lineage>
</organism>
<dbReference type="InterPro" id="IPR000387">
    <property type="entry name" value="Tyr_Pase_dom"/>
</dbReference>
<dbReference type="InterPro" id="IPR003595">
    <property type="entry name" value="Tyr_Pase_cat"/>
</dbReference>